<sequence>MDFGVVSPDTVTREFLAVVLAGFGNELVPLTSDHGEEPCPKALLPIANNPMLGYPLSWIEQSGVKNVLLICPSTHRAAISHYIHSDSSSTSFSSLRIDLQSYDESHDLSIGTCTLLRHFSNRITGDFILVPCDFITSPTLPLTRLLNKFRVNSTSDGAIATACWFEGQNLNLGKDAIPDEWGSSHSVVPMVWDESTETLLHICTPDDDDRNAEEIELRMALLSKYPRTKLTSKFQDSHVYVCRRSVLDALQRKPHMDSFREEFFPWLCRVQYQRTKRGKYEHVLDSNTNNLSQSIALRHSTLQPNMHDHVKNLTFSPTASPYLGNMALSGPPSATDSEDDDTASASLRIGVVLHRARDGYVARANNLQSFLALNRHFLADNTYSLPTDPKDRSLIDQKATISSDSMIGESTRIEEKTSIKKSVIGRHCVIGKMVKITGCVLMDHCIIADGAKLDGSMLGKNTKVGAKSELIRCITQAGYEVMSGESYRHEKLDVSDWTAAPEENEEENEDDEEDDMSESGEDSS</sequence>
<protein>
    <recommendedName>
        <fullName evidence="6">Translation initiation factor eIF2B subunit gamma</fullName>
    </recommendedName>
    <alternativeName>
        <fullName evidence="7">eIF2B GDP-GTP exchange factor subunit gamma</fullName>
    </alternativeName>
</protein>
<dbReference type="PANTHER" id="PTHR45989">
    <property type="entry name" value="TRANSLATION INITIATION FACTOR EIF-2B SUBUNIT GAMMA"/>
    <property type="match status" value="1"/>
</dbReference>
<evidence type="ECO:0000256" key="2">
    <source>
        <dbReference type="ARBA" id="ARBA00007878"/>
    </source>
</evidence>
<dbReference type="GO" id="GO:0002183">
    <property type="term" value="P:cytoplasmic translational initiation"/>
    <property type="evidence" value="ECO:0007669"/>
    <property type="project" value="TreeGrafter"/>
</dbReference>
<dbReference type="Pfam" id="PF00483">
    <property type="entry name" value="NTP_transferase"/>
    <property type="match status" value="1"/>
</dbReference>
<evidence type="ECO:0000313" key="14">
    <source>
        <dbReference type="Proteomes" id="UP000054166"/>
    </source>
</evidence>
<dbReference type="OrthoDB" id="1733332at2759"/>
<keyword evidence="3" id="KW-0963">Cytoplasm</keyword>
<evidence type="ECO:0000256" key="7">
    <source>
        <dbReference type="ARBA" id="ARBA00044229"/>
    </source>
</evidence>
<comment type="subunit">
    <text evidence="9">Component of the translation initiation factor 2B (eIF2B) complex which is a heterodecamer of two sets of five different subunits: alpha, beta, gamma, delta and epsilon. Subunits alpha, beta and delta comprise a regulatory subcomplex and subunits epsilon and gamma comprise a catalytic subcomplex. Within the complex, the hexameric regulatory complex resides at the center, with the two heterodimeric catalytic subcomplexes bound on opposite sides.</text>
</comment>
<dbReference type="SUPFAM" id="SSF53448">
    <property type="entry name" value="Nucleotide-diphospho-sugar transferases"/>
    <property type="match status" value="1"/>
</dbReference>
<dbReference type="CDD" id="cd04198">
    <property type="entry name" value="eIF-2B_gamma_N"/>
    <property type="match status" value="1"/>
</dbReference>
<comment type="similarity">
    <text evidence="2">Belongs to the eIF-2B gamma/epsilon subunits family.</text>
</comment>
<evidence type="ECO:0000256" key="10">
    <source>
        <dbReference type="SAM" id="MobiDB-lite"/>
    </source>
</evidence>
<dbReference type="InterPro" id="IPR051960">
    <property type="entry name" value="eIF2B_gamma"/>
</dbReference>
<dbReference type="CDD" id="cd04652">
    <property type="entry name" value="LbH_eIF2B_gamma_C"/>
    <property type="match status" value="1"/>
</dbReference>
<dbReference type="HOGENOM" id="CLU_016743_3_0_1"/>
<dbReference type="Gene3D" id="2.160.10.10">
    <property type="entry name" value="Hexapeptide repeat proteins"/>
    <property type="match status" value="1"/>
</dbReference>
<evidence type="ECO:0000256" key="9">
    <source>
        <dbReference type="ARBA" id="ARBA00046432"/>
    </source>
</evidence>
<evidence type="ECO:0000313" key="13">
    <source>
        <dbReference type="EMBL" id="KIM75446.1"/>
    </source>
</evidence>
<accession>A0A0C3F686</accession>
<keyword evidence="4" id="KW-0396">Initiation factor</keyword>
<dbReference type="GO" id="GO:0005085">
    <property type="term" value="F:guanyl-nucleotide exchange factor activity"/>
    <property type="evidence" value="ECO:0007669"/>
    <property type="project" value="TreeGrafter"/>
</dbReference>
<feature type="compositionally biased region" description="Acidic residues" evidence="10">
    <location>
        <begin position="502"/>
        <end position="524"/>
    </location>
</feature>
<dbReference type="InterPro" id="IPR056764">
    <property type="entry name" value="LbH_EIF2B3/5"/>
</dbReference>
<reference evidence="14" key="2">
    <citation type="submission" date="2015-01" db="EMBL/GenBank/DDBJ databases">
        <title>Evolutionary Origins and Diversification of the Mycorrhizal Mutualists.</title>
        <authorList>
            <consortium name="DOE Joint Genome Institute"/>
            <consortium name="Mycorrhizal Genomics Consortium"/>
            <person name="Kohler A."/>
            <person name="Kuo A."/>
            <person name="Nagy L.G."/>
            <person name="Floudas D."/>
            <person name="Copeland A."/>
            <person name="Barry K.W."/>
            <person name="Cichocki N."/>
            <person name="Veneault-Fourrey C."/>
            <person name="LaButti K."/>
            <person name="Lindquist E.A."/>
            <person name="Lipzen A."/>
            <person name="Lundell T."/>
            <person name="Morin E."/>
            <person name="Murat C."/>
            <person name="Riley R."/>
            <person name="Ohm R."/>
            <person name="Sun H."/>
            <person name="Tunlid A."/>
            <person name="Henrissat B."/>
            <person name="Grigoriev I.V."/>
            <person name="Hibbett D.S."/>
            <person name="Martin F."/>
        </authorList>
    </citation>
    <scope>NUCLEOTIDE SEQUENCE [LARGE SCALE GENOMIC DNA]</scope>
    <source>
        <strain evidence="14">F 1598</strain>
    </source>
</reference>
<comment type="subcellular location">
    <subcellularLocation>
        <location evidence="1">Cytoplasm</location>
        <location evidence="1">Cytosol</location>
    </subcellularLocation>
</comment>
<dbReference type="InParanoid" id="A0A0C3F686"/>
<dbReference type="InterPro" id="IPR005835">
    <property type="entry name" value="NTP_transferase_dom"/>
</dbReference>
<dbReference type="GO" id="GO:0005829">
    <property type="term" value="C:cytosol"/>
    <property type="evidence" value="ECO:0007669"/>
    <property type="project" value="UniProtKB-SubCell"/>
</dbReference>
<keyword evidence="14" id="KW-1185">Reference proteome</keyword>
<evidence type="ECO:0000256" key="1">
    <source>
        <dbReference type="ARBA" id="ARBA00004514"/>
    </source>
</evidence>
<keyword evidence="5" id="KW-0648">Protein biosynthesis</keyword>
<comment type="function">
    <text evidence="8">Acts as a component of the translation initiation factor 2B (eIF2B) complex, which catalyzes the exchange of GDP for GTP on the eukaryotic initiation factor 2 (eIF2) complex gamma subunit. Its guanine nucleotide exchange factor activity is repressed when bound to eIF2 complex phosphorylated on the alpha subunit, thereby limiting the amount of methionyl-initiator methionine tRNA available to the ribosome and consequently global translation is repressed.</text>
</comment>
<dbReference type="InterPro" id="IPR029044">
    <property type="entry name" value="Nucleotide-diphossugar_trans"/>
</dbReference>
<dbReference type="AlphaFoldDB" id="A0A0C3F686"/>
<dbReference type="EMBL" id="KN833046">
    <property type="protein sequence ID" value="KIM75446.1"/>
    <property type="molecule type" value="Genomic_DNA"/>
</dbReference>
<name>A0A0C3F686_PILCF</name>
<dbReference type="GO" id="GO:0003743">
    <property type="term" value="F:translation initiation factor activity"/>
    <property type="evidence" value="ECO:0007669"/>
    <property type="project" value="UniProtKB-KW"/>
</dbReference>
<evidence type="ECO:0000259" key="11">
    <source>
        <dbReference type="Pfam" id="PF00483"/>
    </source>
</evidence>
<dbReference type="PANTHER" id="PTHR45989:SF1">
    <property type="entry name" value="TRANSLATION INITIATION FACTOR EIF-2B SUBUNIT GAMMA"/>
    <property type="match status" value="1"/>
</dbReference>
<feature type="domain" description="Nucleotidyl transferase" evidence="11">
    <location>
        <begin position="17"/>
        <end position="137"/>
    </location>
</feature>
<evidence type="ECO:0000256" key="4">
    <source>
        <dbReference type="ARBA" id="ARBA00022540"/>
    </source>
</evidence>
<evidence type="ECO:0000256" key="3">
    <source>
        <dbReference type="ARBA" id="ARBA00022490"/>
    </source>
</evidence>
<reference evidence="13 14" key="1">
    <citation type="submission" date="2014-04" db="EMBL/GenBank/DDBJ databases">
        <authorList>
            <consortium name="DOE Joint Genome Institute"/>
            <person name="Kuo A."/>
            <person name="Tarkka M."/>
            <person name="Buscot F."/>
            <person name="Kohler A."/>
            <person name="Nagy L.G."/>
            <person name="Floudas D."/>
            <person name="Copeland A."/>
            <person name="Barry K.W."/>
            <person name="Cichocki N."/>
            <person name="Veneault-Fourrey C."/>
            <person name="LaButti K."/>
            <person name="Lindquist E.A."/>
            <person name="Lipzen A."/>
            <person name="Lundell T."/>
            <person name="Morin E."/>
            <person name="Murat C."/>
            <person name="Sun H."/>
            <person name="Tunlid A."/>
            <person name="Henrissat B."/>
            <person name="Grigoriev I.V."/>
            <person name="Hibbett D.S."/>
            <person name="Martin F."/>
            <person name="Nordberg H.P."/>
            <person name="Cantor M.N."/>
            <person name="Hua S.X."/>
        </authorList>
    </citation>
    <scope>NUCLEOTIDE SEQUENCE [LARGE SCALE GENOMIC DNA]</scope>
    <source>
        <strain evidence="13 14">F 1598</strain>
    </source>
</reference>
<evidence type="ECO:0000256" key="5">
    <source>
        <dbReference type="ARBA" id="ARBA00022917"/>
    </source>
</evidence>
<feature type="domain" description="EIF2B subunit epsilon/gamma LbH" evidence="12">
    <location>
        <begin position="395"/>
        <end position="471"/>
    </location>
</feature>
<proteinExistence type="inferred from homology"/>
<gene>
    <name evidence="13" type="ORF">PILCRDRAFT_827152</name>
</gene>
<evidence type="ECO:0000259" key="12">
    <source>
        <dbReference type="Pfam" id="PF25084"/>
    </source>
</evidence>
<dbReference type="Proteomes" id="UP000054166">
    <property type="component" value="Unassembled WGS sequence"/>
</dbReference>
<dbReference type="STRING" id="765440.A0A0C3F686"/>
<evidence type="ECO:0000256" key="8">
    <source>
        <dbReference type="ARBA" id="ARBA00045373"/>
    </source>
</evidence>
<organism evidence="13 14">
    <name type="scientific">Piloderma croceum (strain F 1598)</name>
    <dbReference type="NCBI Taxonomy" id="765440"/>
    <lineage>
        <taxon>Eukaryota</taxon>
        <taxon>Fungi</taxon>
        <taxon>Dikarya</taxon>
        <taxon>Basidiomycota</taxon>
        <taxon>Agaricomycotina</taxon>
        <taxon>Agaricomycetes</taxon>
        <taxon>Agaricomycetidae</taxon>
        <taxon>Atheliales</taxon>
        <taxon>Atheliaceae</taxon>
        <taxon>Piloderma</taxon>
    </lineage>
</organism>
<dbReference type="GO" id="GO:0005851">
    <property type="term" value="C:eukaryotic translation initiation factor 2B complex"/>
    <property type="evidence" value="ECO:0007669"/>
    <property type="project" value="TreeGrafter"/>
</dbReference>
<dbReference type="Pfam" id="PF25084">
    <property type="entry name" value="LbH_EIF2B"/>
    <property type="match status" value="1"/>
</dbReference>
<feature type="region of interest" description="Disordered" evidence="10">
    <location>
        <begin position="490"/>
        <end position="524"/>
    </location>
</feature>
<evidence type="ECO:0000256" key="6">
    <source>
        <dbReference type="ARBA" id="ARBA00044196"/>
    </source>
</evidence>
<dbReference type="FunCoup" id="A0A0C3F686">
    <property type="interactions" value="375"/>
</dbReference>
<dbReference type="Gene3D" id="3.90.550.10">
    <property type="entry name" value="Spore Coat Polysaccharide Biosynthesis Protein SpsA, Chain A"/>
    <property type="match status" value="1"/>
</dbReference>